<reference evidence="1" key="1">
    <citation type="submission" date="2014-11" db="EMBL/GenBank/DDBJ databases">
        <authorList>
            <person name="Amaro Gonzalez C."/>
        </authorList>
    </citation>
    <scope>NUCLEOTIDE SEQUENCE</scope>
</reference>
<dbReference type="AlphaFoldDB" id="A0A0E9VU36"/>
<reference evidence="1" key="2">
    <citation type="journal article" date="2015" name="Fish Shellfish Immunol.">
        <title>Early steps in the European eel (Anguilla anguilla)-Vibrio vulnificus interaction in the gills: Role of the RtxA13 toxin.</title>
        <authorList>
            <person name="Callol A."/>
            <person name="Pajuelo D."/>
            <person name="Ebbesson L."/>
            <person name="Teles M."/>
            <person name="MacKenzie S."/>
            <person name="Amaro C."/>
        </authorList>
    </citation>
    <scope>NUCLEOTIDE SEQUENCE</scope>
</reference>
<evidence type="ECO:0000313" key="1">
    <source>
        <dbReference type="EMBL" id="JAH81552.1"/>
    </source>
</evidence>
<dbReference type="EMBL" id="GBXM01027025">
    <property type="protein sequence ID" value="JAH81552.1"/>
    <property type="molecule type" value="Transcribed_RNA"/>
</dbReference>
<protein>
    <submittedName>
        <fullName evidence="1">Uncharacterized protein</fullName>
    </submittedName>
</protein>
<sequence>MTWSSVPHTDYSLCRKKMILNVCAKFTFC</sequence>
<accession>A0A0E9VU36</accession>
<organism evidence="1">
    <name type="scientific">Anguilla anguilla</name>
    <name type="common">European freshwater eel</name>
    <name type="synonym">Muraena anguilla</name>
    <dbReference type="NCBI Taxonomy" id="7936"/>
    <lineage>
        <taxon>Eukaryota</taxon>
        <taxon>Metazoa</taxon>
        <taxon>Chordata</taxon>
        <taxon>Craniata</taxon>
        <taxon>Vertebrata</taxon>
        <taxon>Euteleostomi</taxon>
        <taxon>Actinopterygii</taxon>
        <taxon>Neopterygii</taxon>
        <taxon>Teleostei</taxon>
        <taxon>Anguilliformes</taxon>
        <taxon>Anguillidae</taxon>
        <taxon>Anguilla</taxon>
    </lineage>
</organism>
<proteinExistence type="predicted"/>
<name>A0A0E9VU36_ANGAN</name>